<dbReference type="KEGG" id="pnp:IJ22_02630"/>
<dbReference type="PATRIC" id="fig|162209.4.peg.275"/>
<reference evidence="1 2" key="2">
    <citation type="journal article" date="2016" name="Genome Announc.">
        <title>Complete Genome Sequences of Two Interactive Moderate Thermophiles, Paenibacillus napthalenovorans 32O-Y and Paenibacillus sp. 32O-W.</title>
        <authorList>
            <person name="Butler R.R.III."/>
            <person name="Wang J."/>
            <person name="Stark B.C."/>
            <person name="Pombert J.F."/>
        </authorList>
    </citation>
    <scope>NUCLEOTIDE SEQUENCE [LARGE SCALE GENOMIC DNA]</scope>
    <source>
        <strain evidence="1 2">32O-Y</strain>
    </source>
</reference>
<keyword evidence="2" id="KW-1185">Reference proteome</keyword>
<organism evidence="1 2">
    <name type="scientific">Paenibacillus naphthalenovorans</name>
    <dbReference type="NCBI Taxonomy" id="162209"/>
    <lineage>
        <taxon>Bacteria</taxon>
        <taxon>Bacillati</taxon>
        <taxon>Bacillota</taxon>
        <taxon>Bacilli</taxon>
        <taxon>Bacillales</taxon>
        <taxon>Paenibacillaceae</taxon>
        <taxon>Paenibacillus</taxon>
    </lineage>
</organism>
<protein>
    <submittedName>
        <fullName evidence="1">Uncharacterized protein</fullName>
    </submittedName>
</protein>
<dbReference type="Proteomes" id="UP000061660">
    <property type="component" value="Chromosome"/>
</dbReference>
<proteinExistence type="predicted"/>
<dbReference type="AlphaFoldDB" id="A0A0U2UBU6"/>
<name>A0A0U2UBU6_9BACL</name>
<dbReference type="EMBL" id="CP013652">
    <property type="protein sequence ID" value="ALS20652.1"/>
    <property type="molecule type" value="Genomic_DNA"/>
</dbReference>
<evidence type="ECO:0000313" key="2">
    <source>
        <dbReference type="Proteomes" id="UP000061660"/>
    </source>
</evidence>
<sequence length="64" mass="7265">MVRCSSLLFGFIKTILITCHQTTAYSIQWIVHEPKPAKQEVIPLRYGCSATKISRTPVTFIPSR</sequence>
<accession>A0A0U2UBU6</accession>
<reference evidence="2" key="1">
    <citation type="submission" date="2015-12" db="EMBL/GenBank/DDBJ databases">
        <title>Complete genome sequences of two moderately thermophilic Paenibacillus species.</title>
        <authorList>
            <person name="Butler R.III."/>
            <person name="Wang J."/>
            <person name="Stark B.C."/>
            <person name="Pombert J.-F."/>
        </authorList>
    </citation>
    <scope>NUCLEOTIDE SEQUENCE [LARGE SCALE GENOMIC DNA]</scope>
    <source>
        <strain evidence="2">32O-Y</strain>
    </source>
</reference>
<dbReference type="STRING" id="162209.IJ22_02630"/>
<gene>
    <name evidence="1" type="ORF">IJ22_02630</name>
</gene>
<evidence type="ECO:0000313" key="1">
    <source>
        <dbReference type="EMBL" id="ALS20652.1"/>
    </source>
</evidence>